<evidence type="ECO:0000313" key="2">
    <source>
        <dbReference type="Proteomes" id="UP000719942"/>
    </source>
</evidence>
<dbReference type="RefSeq" id="WP_219965229.1">
    <property type="nucleotide sequence ID" value="NZ_JAGFNZ010000002.1"/>
</dbReference>
<keyword evidence="2" id="KW-1185">Reference proteome</keyword>
<dbReference type="EMBL" id="JAGFNZ010000002">
    <property type="protein sequence ID" value="MBW7572855.1"/>
    <property type="molecule type" value="Genomic_DNA"/>
</dbReference>
<comment type="caution">
    <text evidence="1">The sequence shown here is derived from an EMBL/GenBank/DDBJ whole genome shotgun (WGS) entry which is preliminary data.</text>
</comment>
<accession>A0ABS7DPW7</accession>
<proteinExistence type="predicted"/>
<gene>
    <name evidence="1" type="ORF">J5W02_08500</name>
</gene>
<protein>
    <submittedName>
        <fullName evidence="1">Uncharacterized protein</fullName>
    </submittedName>
</protein>
<evidence type="ECO:0000313" key="1">
    <source>
        <dbReference type="EMBL" id="MBW7572855.1"/>
    </source>
</evidence>
<reference evidence="1 2" key="1">
    <citation type="submission" date="2021-03" db="EMBL/GenBank/DDBJ databases">
        <title>Caproiciproducens sp. nov. isolated from feces of cow.</title>
        <authorList>
            <person name="Choi J.-Y."/>
        </authorList>
    </citation>
    <scope>NUCLEOTIDE SEQUENCE [LARGE SCALE GENOMIC DNA]</scope>
    <source>
        <strain evidence="1 2">AGMB10547</strain>
    </source>
</reference>
<dbReference type="Proteomes" id="UP000719942">
    <property type="component" value="Unassembled WGS sequence"/>
</dbReference>
<name>A0ABS7DPW7_9FIRM</name>
<sequence length="56" mass="6253">MPNNDAQKQLLESLLGQLNTEDRKKLQDILADKTATEKILSTPQAQELLKKFTGGK</sequence>
<organism evidence="1 2">
    <name type="scientific">Caproiciproducens faecalis</name>
    <dbReference type="NCBI Taxonomy" id="2820301"/>
    <lineage>
        <taxon>Bacteria</taxon>
        <taxon>Bacillati</taxon>
        <taxon>Bacillota</taxon>
        <taxon>Clostridia</taxon>
        <taxon>Eubacteriales</taxon>
        <taxon>Acutalibacteraceae</taxon>
        <taxon>Caproiciproducens</taxon>
    </lineage>
</organism>